<reference evidence="1 2" key="1">
    <citation type="submission" date="2018-10" db="EMBL/GenBank/DDBJ databases">
        <title>Parasedimentitalea marina sp. nov., a psychrophilic bacterium isolated from deep seawater of the New Britain Trench.</title>
        <authorList>
            <person name="Cao J."/>
        </authorList>
    </citation>
    <scope>NUCLEOTIDE SEQUENCE [LARGE SCALE GENOMIC DNA]</scope>
    <source>
        <strain evidence="1 2">W43</strain>
    </source>
</reference>
<evidence type="ECO:0000313" key="1">
    <source>
        <dbReference type="EMBL" id="AZV79158.1"/>
    </source>
</evidence>
<dbReference type="AlphaFoldDB" id="A0A3T0N558"/>
<organism evidence="1 2">
    <name type="scientific">Parasedimentitalea marina</name>
    <dbReference type="NCBI Taxonomy" id="2483033"/>
    <lineage>
        <taxon>Bacteria</taxon>
        <taxon>Pseudomonadati</taxon>
        <taxon>Pseudomonadota</taxon>
        <taxon>Alphaproteobacteria</taxon>
        <taxon>Rhodobacterales</taxon>
        <taxon>Paracoccaceae</taxon>
        <taxon>Parasedimentitalea</taxon>
    </lineage>
</organism>
<sequence>MLTGTPMEWDLQLQVALIDDAVWDQGAEAVAREIERIRAKFNLEQEVKQLKEQLLSLQQITATPKIGDNGGPPLNDPEDIAFQTDLSQIWQRVEELENEIDSPTPSIDKLNAFADWFQVFFVRAAKYLGAKADIIFTKGCETLGIVGTTALIAYFTVTTAAQNETVHSLPKAILDVFKSLAGG</sequence>
<dbReference type="EMBL" id="CP033219">
    <property type="protein sequence ID" value="AZV79158.1"/>
    <property type="molecule type" value="Genomic_DNA"/>
</dbReference>
<name>A0A3T0N558_9RHOB</name>
<dbReference type="OrthoDB" id="7877008at2"/>
<gene>
    <name evidence="1" type="ORF">EBB79_15590</name>
</gene>
<proteinExistence type="predicted"/>
<protein>
    <submittedName>
        <fullName evidence="1">Uncharacterized protein</fullName>
    </submittedName>
</protein>
<evidence type="ECO:0000313" key="2">
    <source>
        <dbReference type="Proteomes" id="UP000283063"/>
    </source>
</evidence>
<dbReference type="Proteomes" id="UP000283063">
    <property type="component" value="Chromosome"/>
</dbReference>
<dbReference type="KEGG" id="sedi:EBB79_15590"/>
<keyword evidence="2" id="KW-1185">Reference proteome</keyword>
<accession>A0A3T0N558</accession>